<sequence>MENSKVQLSELTDKTTLPQRISVIAPEDFHLKVDNLVASPVASEFGAYQDADEPPPPPEFNPLPTIQRYRSNLGNMARDTYRTRISKIRIIDRYLHLKPCVNKLFLESKAHGFDYFKERAYDYCLEMKCFMKVIEAGLKHRPDQDFDVIEWPASELTEGEEEIAMGKAGRLVDNLVWGGSKWVYPRDPQSREKVTRVVE</sequence>
<reference evidence="1" key="1">
    <citation type="journal article" date="2020" name="Stud. Mycol.">
        <title>101 Dothideomycetes genomes: a test case for predicting lifestyles and emergence of pathogens.</title>
        <authorList>
            <person name="Haridas S."/>
            <person name="Albert R."/>
            <person name="Binder M."/>
            <person name="Bloem J."/>
            <person name="Labutti K."/>
            <person name="Salamov A."/>
            <person name="Andreopoulos B."/>
            <person name="Baker S."/>
            <person name="Barry K."/>
            <person name="Bills G."/>
            <person name="Bluhm B."/>
            <person name="Cannon C."/>
            <person name="Castanera R."/>
            <person name="Culley D."/>
            <person name="Daum C."/>
            <person name="Ezra D."/>
            <person name="Gonzalez J."/>
            <person name="Henrissat B."/>
            <person name="Kuo A."/>
            <person name="Liang C."/>
            <person name="Lipzen A."/>
            <person name="Lutzoni F."/>
            <person name="Magnuson J."/>
            <person name="Mondo S."/>
            <person name="Nolan M."/>
            <person name="Ohm R."/>
            <person name="Pangilinan J."/>
            <person name="Park H.-J."/>
            <person name="Ramirez L."/>
            <person name="Alfaro M."/>
            <person name="Sun H."/>
            <person name="Tritt A."/>
            <person name="Yoshinaga Y."/>
            <person name="Zwiers L.-H."/>
            <person name="Turgeon B."/>
            <person name="Goodwin S."/>
            <person name="Spatafora J."/>
            <person name="Crous P."/>
            <person name="Grigoriev I."/>
        </authorList>
    </citation>
    <scope>NUCLEOTIDE SEQUENCE</scope>
    <source>
        <strain evidence="1">CBS 122681</strain>
    </source>
</reference>
<organism evidence="1 2">
    <name type="scientific">Lophiostoma macrostomum CBS 122681</name>
    <dbReference type="NCBI Taxonomy" id="1314788"/>
    <lineage>
        <taxon>Eukaryota</taxon>
        <taxon>Fungi</taxon>
        <taxon>Dikarya</taxon>
        <taxon>Ascomycota</taxon>
        <taxon>Pezizomycotina</taxon>
        <taxon>Dothideomycetes</taxon>
        <taxon>Pleosporomycetidae</taxon>
        <taxon>Pleosporales</taxon>
        <taxon>Lophiostomataceae</taxon>
        <taxon>Lophiostoma</taxon>
    </lineage>
</organism>
<keyword evidence="2" id="KW-1185">Reference proteome</keyword>
<evidence type="ECO:0000313" key="1">
    <source>
        <dbReference type="EMBL" id="KAF2659898.1"/>
    </source>
</evidence>
<gene>
    <name evidence="1" type="ORF">K491DRAFT_712194</name>
</gene>
<proteinExistence type="predicted"/>
<dbReference type="EMBL" id="MU004303">
    <property type="protein sequence ID" value="KAF2659898.1"/>
    <property type="molecule type" value="Genomic_DNA"/>
</dbReference>
<accession>A0A6A6TLV4</accession>
<dbReference type="Proteomes" id="UP000799324">
    <property type="component" value="Unassembled WGS sequence"/>
</dbReference>
<evidence type="ECO:0000313" key="2">
    <source>
        <dbReference type="Proteomes" id="UP000799324"/>
    </source>
</evidence>
<protein>
    <submittedName>
        <fullName evidence="1">Uncharacterized protein</fullName>
    </submittedName>
</protein>
<dbReference type="AlphaFoldDB" id="A0A6A6TLV4"/>
<name>A0A6A6TLV4_9PLEO</name>